<gene>
    <name evidence="2" type="ORF">ACFOWZ_28225</name>
</gene>
<accession>A0ABV8C063</accession>
<dbReference type="EMBL" id="JBHRZI010000023">
    <property type="protein sequence ID" value="MFC3895385.1"/>
    <property type="molecule type" value="Genomic_DNA"/>
</dbReference>
<feature type="signal peptide" evidence="1">
    <location>
        <begin position="1"/>
        <end position="30"/>
    </location>
</feature>
<reference evidence="3" key="1">
    <citation type="journal article" date="2019" name="Int. J. Syst. Evol. Microbiol.">
        <title>The Global Catalogue of Microorganisms (GCM) 10K type strain sequencing project: providing services to taxonomists for standard genome sequencing and annotation.</title>
        <authorList>
            <consortium name="The Broad Institute Genomics Platform"/>
            <consortium name="The Broad Institute Genome Sequencing Center for Infectious Disease"/>
            <person name="Wu L."/>
            <person name="Ma J."/>
        </authorList>
    </citation>
    <scope>NUCLEOTIDE SEQUENCE [LARGE SCALE GENOMIC DNA]</scope>
    <source>
        <strain evidence="3">CGMCC 4.7405</strain>
    </source>
</reference>
<sequence>MIGKGLGRLCASIGATAAITASIVAGGAAAATAQPVAADVGTASLHRSWACTVPGGYTWSSVRTNPNCGFRYEYFLLDAVNYNLTGVWACGVPSGYTYTSARQGSNCSASPGSSPYEYRLARL</sequence>
<proteinExistence type="predicted"/>
<evidence type="ECO:0000313" key="2">
    <source>
        <dbReference type="EMBL" id="MFC3895385.1"/>
    </source>
</evidence>
<evidence type="ECO:0000256" key="1">
    <source>
        <dbReference type="SAM" id="SignalP"/>
    </source>
</evidence>
<keyword evidence="3" id="KW-1185">Reference proteome</keyword>
<evidence type="ECO:0000313" key="3">
    <source>
        <dbReference type="Proteomes" id="UP001595690"/>
    </source>
</evidence>
<name>A0ABV8C063_9PSEU</name>
<dbReference type="RefSeq" id="WP_382376931.1">
    <property type="nucleotide sequence ID" value="NZ_JBHRZI010000023.1"/>
</dbReference>
<dbReference type="Proteomes" id="UP001595690">
    <property type="component" value="Unassembled WGS sequence"/>
</dbReference>
<feature type="chain" id="PRO_5045534431" description="Peptidase inhibitor family I36" evidence="1">
    <location>
        <begin position="31"/>
        <end position="123"/>
    </location>
</feature>
<protein>
    <recommendedName>
        <fullName evidence="4">Peptidase inhibitor family I36</fullName>
    </recommendedName>
</protein>
<evidence type="ECO:0008006" key="4">
    <source>
        <dbReference type="Google" id="ProtNLM"/>
    </source>
</evidence>
<keyword evidence="1" id="KW-0732">Signal</keyword>
<comment type="caution">
    <text evidence="2">The sequence shown here is derived from an EMBL/GenBank/DDBJ whole genome shotgun (WGS) entry which is preliminary data.</text>
</comment>
<organism evidence="2 3">
    <name type="scientific">Lentzea rhizosphaerae</name>
    <dbReference type="NCBI Taxonomy" id="2041025"/>
    <lineage>
        <taxon>Bacteria</taxon>
        <taxon>Bacillati</taxon>
        <taxon>Actinomycetota</taxon>
        <taxon>Actinomycetes</taxon>
        <taxon>Pseudonocardiales</taxon>
        <taxon>Pseudonocardiaceae</taxon>
        <taxon>Lentzea</taxon>
    </lineage>
</organism>